<dbReference type="HOGENOM" id="CLU_051989_0_0_1"/>
<dbReference type="OrthoDB" id="671439at2759"/>
<evidence type="ECO:0000313" key="3">
    <source>
        <dbReference type="Proteomes" id="UP000039046"/>
    </source>
</evidence>
<gene>
    <name evidence="2" type="ORF">VHEMI05298</name>
</gene>
<dbReference type="PANTHER" id="PTHR14209:SF19">
    <property type="entry name" value="ISOAMYL ACETATE-HYDROLYZING ESTERASE 1 HOMOLOG"/>
    <property type="match status" value="1"/>
</dbReference>
<accession>A0A0A1SXK4</accession>
<dbReference type="InterPro" id="IPR045136">
    <property type="entry name" value="Iah1-like"/>
</dbReference>
<dbReference type="Gene3D" id="3.40.50.1110">
    <property type="entry name" value="SGNH hydrolase"/>
    <property type="match status" value="1"/>
</dbReference>
<dbReference type="InterPro" id="IPR013830">
    <property type="entry name" value="SGNH_hydro"/>
</dbReference>
<evidence type="ECO:0000313" key="2">
    <source>
        <dbReference type="EMBL" id="CEJ89456.1"/>
    </source>
</evidence>
<dbReference type="Proteomes" id="UP000039046">
    <property type="component" value="Unassembled WGS sequence"/>
</dbReference>
<reference evidence="2 3" key="1">
    <citation type="journal article" date="2015" name="Genome Announc.">
        <title>Draft Genome Sequence and Gene Annotation of the Entomopathogenic Fungus Verticillium hemipterigenum.</title>
        <authorList>
            <person name="Horn F."/>
            <person name="Habel A."/>
            <person name="Scharf D.H."/>
            <person name="Dworschak J."/>
            <person name="Brakhage A.A."/>
            <person name="Guthke R."/>
            <person name="Hertweck C."/>
            <person name="Linde J."/>
        </authorList>
    </citation>
    <scope>NUCLEOTIDE SEQUENCE [LARGE SCALE GENOMIC DNA]</scope>
</reference>
<dbReference type="Pfam" id="PF13472">
    <property type="entry name" value="Lipase_GDSL_2"/>
    <property type="match status" value="1"/>
</dbReference>
<dbReference type="AlphaFoldDB" id="A0A0A1SXK4"/>
<dbReference type="EMBL" id="CDHN01000002">
    <property type="protein sequence ID" value="CEJ89456.1"/>
    <property type="molecule type" value="Genomic_DNA"/>
</dbReference>
<dbReference type="CDD" id="cd01838">
    <property type="entry name" value="Isoamyl_acetate_hydrolase_like"/>
    <property type="match status" value="1"/>
</dbReference>
<keyword evidence="3" id="KW-1185">Reference proteome</keyword>
<feature type="domain" description="SGNH hydrolase-type esterase" evidence="1">
    <location>
        <begin position="10"/>
        <end position="226"/>
    </location>
</feature>
<dbReference type="STRING" id="1531966.A0A0A1SXK4"/>
<dbReference type="PANTHER" id="PTHR14209">
    <property type="entry name" value="ISOAMYL ACETATE-HYDROLYZING ESTERASE 1"/>
    <property type="match status" value="1"/>
</dbReference>
<dbReference type="InterPro" id="IPR036514">
    <property type="entry name" value="SGNH_hydro_sf"/>
</dbReference>
<evidence type="ECO:0000259" key="1">
    <source>
        <dbReference type="Pfam" id="PF13472"/>
    </source>
</evidence>
<organism evidence="2 3">
    <name type="scientific">[Torrubiella] hemipterigena</name>
    <dbReference type="NCBI Taxonomy" id="1531966"/>
    <lineage>
        <taxon>Eukaryota</taxon>
        <taxon>Fungi</taxon>
        <taxon>Dikarya</taxon>
        <taxon>Ascomycota</taxon>
        <taxon>Pezizomycotina</taxon>
        <taxon>Sordariomycetes</taxon>
        <taxon>Hypocreomycetidae</taxon>
        <taxon>Hypocreales</taxon>
        <taxon>Clavicipitaceae</taxon>
        <taxon>Clavicipitaceae incertae sedis</taxon>
        <taxon>'Torrubiella' clade</taxon>
    </lineage>
</organism>
<protein>
    <recommendedName>
        <fullName evidence="1">SGNH hydrolase-type esterase domain-containing protein</fullName>
    </recommendedName>
</protein>
<dbReference type="SUPFAM" id="SSF52266">
    <property type="entry name" value="SGNH hydrolase"/>
    <property type="match status" value="1"/>
</dbReference>
<proteinExistence type="predicted"/>
<name>A0A0A1SXK4_9HYPO</name>
<sequence length="261" mass="29340">MARPHNQVLLLGDSLLQRTADLDNGFSFQAQLQSKCIRRLDVINRGLSGWTTKNVKKYLTDIIPERDNKTHKIEYLIILLGANDAVLPVPGTTQHVPIDDYEKNLEYIINHPHIKQHNPKILLVTPPPVDEIRSGELDKADGFDASIRETNVSAAYSQRVRDISARYPDIILVDLWKGIMDKAIELTPDDYTPGGPWLGSLENGNRGGLRSLIPDGLHLSGDGYRVFWELTKPHIGSDWVPGDMSEWVYPAWGRFDADGNI</sequence>